<dbReference type="EMBL" id="CP060007">
    <property type="protein sequence ID" value="QNA46308.1"/>
    <property type="molecule type" value="Genomic_DNA"/>
</dbReference>
<reference evidence="3" key="1">
    <citation type="submission" date="2020-08" db="EMBL/GenBank/DDBJ databases">
        <title>Lacibacter sp. S13-6-6 genome sequencing.</title>
        <authorList>
            <person name="Jin L."/>
        </authorList>
    </citation>
    <scope>NUCLEOTIDE SEQUENCE [LARGE SCALE GENOMIC DNA]</scope>
    <source>
        <strain evidence="3">S13-6-6</strain>
    </source>
</reference>
<dbReference type="RefSeq" id="WP_182806100.1">
    <property type="nucleotide sequence ID" value="NZ_CP060007.1"/>
</dbReference>
<protein>
    <submittedName>
        <fullName evidence="2">Uncharacterized protein</fullName>
    </submittedName>
</protein>
<dbReference type="Proteomes" id="UP000515344">
    <property type="component" value="Chromosome"/>
</dbReference>
<feature type="transmembrane region" description="Helical" evidence="1">
    <location>
        <begin position="7"/>
        <end position="26"/>
    </location>
</feature>
<keyword evidence="3" id="KW-1185">Reference proteome</keyword>
<sequence>MSAAAKSVFYFGLYLYVVGLTLVLAPDSLLSLTQMPATKEVWIRVVGLIVIAIAFYYQQSGSKNIVSFFPLTVAARIFIFCGFVAFVLLKLASPMLIGFGIVDLLGAIWTWQALKK</sequence>
<organism evidence="2 3">
    <name type="scientific">Lacibacter sediminis</name>
    <dbReference type="NCBI Taxonomy" id="2760713"/>
    <lineage>
        <taxon>Bacteria</taxon>
        <taxon>Pseudomonadati</taxon>
        <taxon>Bacteroidota</taxon>
        <taxon>Chitinophagia</taxon>
        <taxon>Chitinophagales</taxon>
        <taxon>Chitinophagaceae</taxon>
        <taxon>Lacibacter</taxon>
    </lineage>
</organism>
<keyword evidence="1" id="KW-0472">Membrane</keyword>
<feature type="transmembrane region" description="Helical" evidence="1">
    <location>
        <begin position="69"/>
        <end position="89"/>
    </location>
</feature>
<proteinExistence type="predicted"/>
<dbReference type="AlphaFoldDB" id="A0A7G5XLF5"/>
<feature type="transmembrane region" description="Helical" evidence="1">
    <location>
        <begin position="41"/>
        <end position="57"/>
    </location>
</feature>
<dbReference type="KEGG" id="lacs:H4075_09085"/>
<keyword evidence="1" id="KW-0812">Transmembrane</keyword>
<feature type="transmembrane region" description="Helical" evidence="1">
    <location>
        <begin position="95"/>
        <end position="114"/>
    </location>
</feature>
<accession>A0A7G5XLF5</accession>
<evidence type="ECO:0000256" key="1">
    <source>
        <dbReference type="SAM" id="Phobius"/>
    </source>
</evidence>
<evidence type="ECO:0000313" key="3">
    <source>
        <dbReference type="Proteomes" id="UP000515344"/>
    </source>
</evidence>
<evidence type="ECO:0000313" key="2">
    <source>
        <dbReference type="EMBL" id="QNA46308.1"/>
    </source>
</evidence>
<keyword evidence="1" id="KW-1133">Transmembrane helix</keyword>
<gene>
    <name evidence="2" type="ORF">H4075_09085</name>
</gene>
<name>A0A7G5XLF5_9BACT</name>